<keyword evidence="1" id="KW-0812">Transmembrane</keyword>
<evidence type="ECO:0000313" key="2">
    <source>
        <dbReference type="EMBL" id="AAR12247.1"/>
    </source>
</evidence>
<reference evidence="2" key="1">
    <citation type="submission" date="2003-10" db="EMBL/GenBank/DDBJ databases">
        <title>Gene expression analysis on Rhodoccocus fascians.</title>
        <authorList>
            <person name="Dorado G."/>
            <person name="Roldan J.M."/>
            <person name="Lesher J."/>
        </authorList>
    </citation>
    <scope>NUCLEOTIDE SEQUENCE</scope>
    <source>
        <strain evidence="2">NRRL-B-15096</strain>
    </source>
</reference>
<name>Q6SZM8_RHOFA</name>
<accession>Q6SZM8</accession>
<keyword evidence="1" id="KW-1133">Transmembrane helix</keyword>
<evidence type="ECO:0000256" key="1">
    <source>
        <dbReference type="SAM" id="Phobius"/>
    </source>
</evidence>
<dbReference type="EMBL" id="AY444527">
    <property type="protein sequence ID" value="AAR12247.1"/>
    <property type="molecule type" value="Genomic_DNA"/>
</dbReference>
<feature type="non-terminal residue" evidence="2">
    <location>
        <position position="1"/>
    </location>
</feature>
<feature type="non-terminal residue" evidence="2">
    <location>
        <position position="113"/>
    </location>
</feature>
<protein>
    <submittedName>
        <fullName evidence="2">Uncharacterized protein</fullName>
    </submittedName>
</protein>
<proteinExistence type="predicted"/>
<keyword evidence="1" id="KW-0472">Membrane</keyword>
<feature type="transmembrane region" description="Helical" evidence="1">
    <location>
        <begin position="12"/>
        <end position="33"/>
    </location>
</feature>
<sequence>ADPKRQMKLTLAMLAIAILSTAALTGYLLFRFSSVVAMLQNSQPDVANPLNTTIAPVLDGMLLCQAVLWICSIFVGAVISNRIYGPRADLAANQAAHERRVRRAREAAQGRRA</sequence>
<organism evidence="2">
    <name type="scientific">Rhodococcoides fascians</name>
    <name type="common">Rhodococcus fascians</name>
    <dbReference type="NCBI Taxonomy" id="1828"/>
    <lineage>
        <taxon>Bacteria</taxon>
        <taxon>Bacillati</taxon>
        <taxon>Actinomycetota</taxon>
        <taxon>Actinomycetes</taxon>
        <taxon>Mycobacteriales</taxon>
        <taxon>Nocardiaceae</taxon>
        <taxon>Rhodococcoides</taxon>
    </lineage>
</organism>
<dbReference type="AlphaFoldDB" id="Q6SZM8"/>
<feature type="transmembrane region" description="Helical" evidence="1">
    <location>
        <begin position="53"/>
        <end position="79"/>
    </location>
</feature>